<dbReference type="RefSeq" id="WP_215628218.1">
    <property type="nucleotide sequence ID" value="NZ_CP067089.2"/>
</dbReference>
<dbReference type="Pfam" id="PF00874">
    <property type="entry name" value="PRD"/>
    <property type="match status" value="1"/>
</dbReference>
<dbReference type="SUPFAM" id="SSF63520">
    <property type="entry name" value="PTS-regulatory domain, PRD"/>
    <property type="match status" value="1"/>
</dbReference>
<dbReference type="GO" id="GO:0006355">
    <property type="term" value="P:regulation of DNA-templated transcription"/>
    <property type="evidence" value="ECO:0007669"/>
    <property type="project" value="InterPro"/>
</dbReference>
<evidence type="ECO:0000259" key="1">
    <source>
        <dbReference type="PROSITE" id="PS51372"/>
    </source>
</evidence>
<dbReference type="EMBL" id="CP067089">
    <property type="protein sequence ID" value="QQO10913.1"/>
    <property type="molecule type" value="Genomic_DNA"/>
</dbReference>
<keyword evidence="3" id="KW-1185">Reference proteome</keyword>
<dbReference type="Proteomes" id="UP000595917">
    <property type="component" value="Chromosome"/>
</dbReference>
<organism evidence="2 3">
    <name type="scientific">Breznakiella homolactica</name>
    <dbReference type="NCBI Taxonomy" id="2798577"/>
    <lineage>
        <taxon>Bacteria</taxon>
        <taxon>Pseudomonadati</taxon>
        <taxon>Spirochaetota</taxon>
        <taxon>Spirochaetia</taxon>
        <taxon>Spirochaetales</taxon>
        <taxon>Breznakiellaceae</taxon>
        <taxon>Breznakiella</taxon>
    </lineage>
</organism>
<feature type="domain" description="PRD" evidence="1">
    <location>
        <begin position="15"/>
        <end position="118"/>
    </location>
</feature>
<dbReference type="KEGG" id="bhc:JFL75_08350"/>
<dbReference type="PROSITE" id="PS51372">
    <property type="entry name" value="PRD_2"/>
    <property type="match status" value="1"/>
</dbReference>
<proteinExistence type="predicted"/>
<gene>
    <name evidence="2" type="ORF">JFL75_08350</name>
</gene>
<dbReference type="InterPro" id="IPR036634">
    <property type="entry name" value="PRD_sf"/>
</dbReference>
<dbReference type="AlphaFoldDB" id="A0A7T7XR32"/>
<dbReference type="Gene3D" id="1.10.1790.10">
    <property type="entry name" value="PRD domain"/>
    <property type="match status" value="1"/>
</dbReference>
<accession>A0A7T7XR32</accession>
<evidence type="ECO:0000313" key="3">
    <source>
        <dbReference type="Proteomes" id="UP000595917"/>
    </source>
</evidence>
<sequence length="118" mass="13608">MGLEDRLKILLSGNLISDDVYHSMQKVINRLSDKWGIALNEKNGSRIVTHVAMALMRISRNEEISPPEHDLLDEFRDCEGFHKAVDMADDLTVFVPMELPRSERDYLIMHLCLILEDL</sequence>
<reference evidence="2" key="1">
    <citation type="submission" date="2021-01" db="EMBL/GenBank/DDBJ databases">
        <title>Description of Breznakiella homolactica.</title>
        <authorList>
            <person name="Song Y."/>
            <person name="Brune A."/>
        </authorList>
    </citation>
    <scope>NUCLEOTIDE SEQUENCE</scope>
    <source>
        <strain evidence="2">RmG30</strain>
    </source>
</reference>
<evidence type="ECO:0000313" key="2">
    <source>
        <dbReference type="EMBL" id="QQO10913.1"/>
    </source>
</evidence>
<protein>
    <submittedName>
        <fullName evidence="2">PRD domain-containing protein</fullName>
    </submittedName>
</protein>
<dbReference type="InterPro" id="IPR011608">
    <property type="entry name" value="PRD"/>
</dbReference>
<name>A0A7T7XR32_9SPIR</name>